<keyword evidence="9 12" id="KW-0460">Magnesium</keyword>
<dbReference type="GO" id="GO:0005829">
    <property type="term" value="C:cytosol"/>
    <property type="evidence" value="ECO:0007669"/>
    <property type="project" value="TreeGrafter"/>
</dbReference>
<evidence type="ECO:0000313" key="15">
    <source>
        <dbReference type="Proteomes" id="UP000070371"/>
    </source>
</evidence>
<evidence type="ECO:0000313" key="14">
    <source>
        <dbReference type="EMBL" id="AML49915.1"/>
    </source>
</evidence>
<comment type="catalytic activity">
    <reaction evidence="1">
        <text>(7,8-dihydropterin-6-yl)methyl diphosphate + 4-aminobenzoate = 7,8-dihydropteroate + diphosphate</text>
        <dbReference type="Rhea" id="RHEA:19949"/>
        <dbReference type="ChEBI" id="CHEBI:17836"/>
        <dbReference type="ChEBI" id="CHEBI:17839"/>
        <dbReference type="ChEBI" id="CHEBI:33019"/>
        <dbReference type="ChEBI" id="CHEBI:72950"/>
        <dbReference type="EC" id="2.5.1.15"/>
    </reaction>
</comment>
<comment type="pathway">
    <text evidence="3 12">Cofactor biosynthesis; tetrahydrofolate biosynthesis; 7,8-dihydrofolate from 2-amino-4-hydroxy-6-hydroxymethyl-7,8-dihydropteridine diphosphate and 4-aminobenzoate: step 1/2.</text>
</comment>
<keyword evidence="15" id="KW-1185">Reference proteome</keyword>
<dbReference type="PROSITE" id="PS00792">
    <property type="entry name" value="DHPS_1"/>
    <property type="match status" value="1"/>
</dbReference>
<dbReference type="Pfam" id="PF00809">
    <property type="entry name" value="Pterin_bind"/>
    <property type="match status" value="1"/>
</dbReference>
<dbReference type="FunFam" id="3.20.20.20:FF:000006">
    <property type="entry name" value="Dihydropteroate synthase"/>
    <property type="match status" value="1"/>
</dbReference>
<protein>
    <recommendedName>
        <fullName evidence="6 12">Dihydropteroate synthase</fullName>
        <shortName evidence="12">DHPS</shortName>
        <ecNumber evidence="5 12">2.5.1.15</ecNumber>
    </recommendedName>
    <alternativeName>
        <fullName evidence="11 12">Dihydropteroate pyrophosphorylase</fullName>
    </alternativeName>
</protein>
<gene>
    <name evidence="14" type="ORF">RC74_00210</name>
</gene>
<proteinExistence type="inferred from homology"/>
<name>A0A126UW12_9RHOB</name>
<keyword evidence="10 12" id="KW-0289">Folate biosynthesis</keyword>
<evidence type="ECO:0000256" key="12">
    <source>
        <dbReference type="RuleBase" id="RU361205"/>
    </source>
</evidence>
<keyword evidence="7 12" id="KW-0808">Transferase</keyword>
<accession>A0A126UW12</accession>
<dbReference type="CDD" id="cd00739">
    <property type="entry name" value="DHPS"/>
    <property type="match status" value="1"/>
</dbReference>
<dbReference type="NCBIfam" id="TIGR01496">
    <property type="entry name" value="DHPS"/>
    <property type="match status" value="1"/>
</dbReference>
<evidence type="ECO:0000256" key="7">
    <source>
        <dbReference type="ARBA" id="ARBA00022679"/>
    </source>
</evidence>
<dbReference type="UniPathway" id="UPA00077">
    <property type="reaction ID" value="UER00156"/>
</dbReference>
<dbReference type="PANTHER" id="PTHR20941">
    <property type="entry name" value="FOLATE SYNTHESIS PROTEINS"/>
    <property type="match status" value="1"/>
</dbReference>
<evidence type="ECO:0000256" key="4">
    <source>
        <dbReference type="ARBA" id="ARBA00009503"/>
    </source>
</evidence>
<dbReference type="InterPro" id="IPR006390">
    <property type="entry name" value="DHP_synth_dom"/>
</dbReference>
<dbReference type="EMBL" id="CP014327">
    <property type="protein sequence ID" value="AML49915.1"/>
    <property type="molecule type" value="Genomic_DNA"/>
</dbReference>
<dbReference type="GO" id="GO:0046654">
    <property type="term" value="P:tetrahydrofolate biosynthetic process"/>
    <property type="evidence" value="ECO:0007669"/>
    <property type="project" value="UniProtKB-UniPathway"/>
</dbReference>
<dbReference type="PROSITE" id="PS00793">
    <property type="entry name" value="DHPS_2"/>
    <property type="match status" value="1"/>
</dbReference>
<dbReference type="PROSITE" id="PS50972">
    <property type="entry name" value="PTERIN_BINDING"/>
    <property type="match status" value="1"/>
</dbReference>
<dbReference type="KEGG" id="hat:RC74_00210"/>
<evidence type="ECO:0000256" key="11">
    <source>
        <dbReference type="ARBA" id="ARBA00030193"/>
    </source>
</evidence>
<dbReference type="InterPro" id="IPR011005">
    <property type="entry name" value="Dihydropteroate_synth-like_sf"/>
</dbReference>
<dbReference type="OrthoDB" id="9811744at2"/>
<evidence type="ECO:0000256" key="1">
    <source>
        <dbReference type="ARBA" id="ARBA00000012"/>
    </source>
</evidence>
<sequence>MTVYYRAIPRTDQAKPEGAVALAGGWCWFDQVEVLQKGAAAHLIPARETPHDVLQRMTSPRADIASLDMGSPNIMGILNVTPDSFSDGGKFASTASAVEQAERMISDGVNILDIGGESTRPGALDVSISDEIARVVPVIATVRAQSDIAISIDTRKSDVAQAAMHAGATFVNDVSAMGFDAKIATVAAQAKTPICLMHAQGQPKDMQVDPRYENVVLDIYDYLAHRIEIAVQAGVERAQIVVDPGIGFGKTQGHNLAILRGISLFHSLGCPVLLGASRKKFIGDITQEPIAELRVGGSLAVALKAVSQGVQILRVHDTKETKQAIRLAQKI</sequence>
<evidence type="ECO:0000256" key="2">
    <source>
        <dbReference type="ARBA" id="ARBA00001946"/>
    </source>
</evidence>
<dbReference type="Gene3D" id="3.20.20.20">
    <property type="entry name" value="Dihydropteroate synthase-like"/>
    <property type="match status" value="1"/>
</dbReference>
<dbReference type="InterPro" id="IPR045031">
    <property type="entry name" value="DHP_synth-like"/>
</dbReference>
<dbReference type="STRING" id="1579316.RC74_00210"/>
<dbReference type="GO" id="GO:0046872">
    <property type="term" value="F:metal ion binding"/>
    <property type="evidence" value="ECO:0007669"/>
    <property type="project" value="UniProtKB-KW"/>
</dbReference>
<evidence type="ECO:0000256" key="5">
    <source>
        <dbReference type="ARBA" id="ARBA00012458"/>
    </source>
</evidence>
<evidence type="ECO:0000256" key="3">
    <source>
        <dbReference type="ARBA" id="ARBA00004763"/>
    </source>
</evidence>
<dbReference type="Proteomes" id="UP000070371">
    <property type="component" value="Chromosome"/>
</dbReference>
<evidence type="ECO:0000256" key="6">
    <source>
        <dbReference type="ARBA" id="ARBA00016919"/>
    </source>
</evidence>
<organism evidence="14 15">
    <name type="scientific">Falsihalocynthiibacter arcticus</name>
    <dbReference type="NCBI Taxonomy" id="1579316"/>
    <lineage>
        <taxon>Bacteria</taxon>
        <taxon>Pseudomonadati</taxon>
        <taxon>Pseudomonadota</taxon>
        <taxon>Alphaproteobacteria</taxon>
        <taxon>Rhodobacterales</taxon>
        <taxon>Roseobacteraceae</taxon>
        <taxon>Falsihalocynthiibacter</taxon>
    </lineage>
</organism>
<comment type="similarity">
    <text evidence="4 12">Belongs to the DHPS family.</text>
</comment>
<dbReference type="EC" id="2.5.1.15" evidence="5 12"/>
<keyword evidence="8 12" id="KW-0479">Metal-binding</keyword>
<dbReference type="GO" id="GO:0046656">
    <property type="term" value="P:folic acid biosynthetic process"/>
    <property type="evidence" value="ECO:0007669"/>
    <property type="project" value="UniProtKB-KW"/>
</dbReference>
<dbReference type="SUPFAM" id="SSF51717">
    <property type="entry name" value="Dihydropteroate synthetase-like"/>
    <property type="match status" value="1"/>
</dbReference>
<comment type="function">
    <text evidence="12">Catalyzes the condensation of para-aminobenzoate (pABA) with 6-hydroxymethyl-7,8-dihydropterin diphosphate (DHPt-PP) to form 7,8-dihydropteroate (H2Pte), the immediate precursor of folate derivatives.</text>
</comment>
<reference evidence="14 15" key="1">
    <citation type="submission" date="2016-02" db="EMBL/GenBank/DDBJ databases">
        <title>Complete genome sequence of Halocynthiibacter arcticus PAMC 20958t from arctic marine sediment.</title>
        <authorList>
            <person name="Lee Y.M."/>
            <person name="Baek K."/>
            <person name="Lee H.K."/>
            <person name="Shin S.C."/>
        </authorList>
    </citation>
    <scope>NUCLEOTIDE SEQUENCE [LARGE SCALE GENOMIC DNA]</scope>
    <source>
        <strain evidence="14">PAMC 20958</strain>
    </source>
</reference>
<comment type="cofactor">
    <cofactor evidence="2 12">
        <name>Mg(2+)</name>
        <dbReference type="ChEBI" id="CHEBI:18420"/>
    </cofactor>
</comment>
<dbReference type="GO" id="GO:0004156">
    <property type="term" value="F:dihydropteroate synthase activity"/>
    <property type="evidence" value="ECO:0007669"/>
    <property type="project" value="UniProtKB-EC"/>
</dbReference>
<dbReference type="InterPro" id="IPR000489">
    <property type="entry name" value="Pterin-binding_dom"/>
</dbReference>
<evidence type="ECO:0000256" key="10">
    <source>
        <dbReference type="ARBA" id="ARBA00022909"/>
    </source>
</evidence>
<evidence type="ECO:0000256" key="8">
    <source>
        <dbReference type="ARBA" id="ARBA00022723"/>
    </source>
</evidence>
<evidence type="ECO:0000256" key="9">
    <source>
        <dbReference type="ARBA" id="ARBA00022842"/>
    </source>
</evidence>
<dbReference type="PANTHER" id="PTHR20941:SF1">
    <property type="entry name" value="FOLIC ACID SYNTHESIS PROTEIN FOL1"/>
    <property type="match status" value="1"/>
</dbReference>
<feature type="domain" description="Pterin-binding" evidence="13">
    <location>
        <begin position="72"/>
        <end position="326"/>
    </location>
</feature>
<evidence type="ECO:0000259" key="13">
    <source>
        <dbReference type="PROSITE" id="PS50972"/>
    </source>
</evidence>
<dbReference type="AlphaFoldDB" id="A0A126UW12"/>
<dbReference type="RefSeq" id="WP_039002573.1">
    <property type="nucleotide sequence ID" value="NZ_CP014327.1"/>
</dbReference>